<evidence type="ECO:0000259" key="2">
    <source>
        <dbReference type="Pfam" id="PF13193"/>
    </source>
</evidence>
<dbReference type="SUPFAM" id="SSF56801">
    <property type="entry name" value="Acetyl-CoA synthetase-like"/>
    <property type="match status" value="1"/>
</dbReference>
<feature type="domain" description="AMP-binding enzyme C-terminal" evidence="2">
    <location>
        <begin position="463"/>
        <end position="540"/>
    </location>
</feature>
<dbReference type="InterPro" id="IPR000873">
    <property type="entry name" value="AMP-dep_synth/lig_dom"/>
</dbReference>
<dbReference type="InterPro" id="IPR020459">
    <property type="entry name" value="AMP-binding"/>
</dbReference>
<dbReference type="InterPro" id="IPR042099">
    <property type="entry name" value="ANL_N_sf"/>
</dbReference>
<dbReference type="PANTHER" id="PTHR43767:SF1">
    <property type="entry name" value="NONRIBOSOMAL PEPTIDE SYNTHASE PES1 (EUROFUNG)-RELATED"/>
    <property type="match status" value="1"/>
</dbReference>
<dbReference type="Proteomes" id="UP000006346">
    <property type="component" value="Chromosome"/>
</dbReference>
<dbReference type="PANTHER" id="PTHR43767">
    <property type="entry name" value="LONG-CHAIN-FATTY-ACID--COA LIGASE"/>
    <property type="match status" value="1"/>
</dbReference>
<keyword evidence="4" id="KW-1185">Reference proteome</keyword>
<feature type="domain" description="AMP-dependent synthetase/ligase" evidence="1">
    <location>
        <begin position="31"/>
        <end position="413"/>
    </location>
</feature>
<evidence type="ECO:0000259" key="1">
    <source>
        <dbReference type="Pfam" id="PF00501"/>
    </source>
</evidence>
<dbReference type="InterPro" id="IPR025110">
    <property type="entry name" value="AMP-bd_C"/>
</dbReference>
<dbReference type="KEGG" id="dor:Desor_0877"/>
<dbReference type="STRING" id="768706.Desor_0877"/>
<reference evidence="4" key="1">
    <citation type="submission" date="2011-11" db="EMBL/GenBank/DDBJ databases">
        <title>Complete sequence of Desulfosporosinus orientis DSM 765.</title>
        <authorList>
            <person name="Lucas S."/>
            <person name="Han J."/>
            <person name="Lapidus A."/>
            <person name="Cheng J.-F."/>
            <person name="Goodwin L."/>
            <person name="Pitluck S."/>
            <person name="Peters L."/>
            <person name="Ovchinnikova G."/>
            <person name="Teshima H."/>
            <person name="Detter J.C."/>
            <person name="Han C."/>
            <person name="Tapia R."/>
            <person name="Land M."/>
            <person name="Hauser L."/>
            <person name="Kyrpides N."/>
            <person name="Ivanova N."/>
            <person name="Pagani I."/>
            <person name="Pester M."/>
            <person name="Spring S."/>
            <person name="Ollivier B."/>
            <person name="Rattei T."/>
            <person name="Klenk H.-P."/>
            <person name="Wagner M."/>
            <person name="Loy A."/>
            <person name="Woyke T."/>
        </authorList>
    </citation>
    <scope>NUCLEOTIDE SEQUENCE [LARGE SCALE GENOMIC DNA]</scope>
    <source>
        <strain evidence="4">ATCC 19365 / DSM 765 / NCIMB 8382 / VKM B-1628</strain>
    </source>
</reference>
<dbReference type="InterPro" id="IPR045851">
    <property type="entry name" value="AMP-bd_C_sf"/>
</dbReference>
<dbReference type="RefSeq" id="WP_014183382.1">
    <property type="nucleotide sequence ID" value="NC_016584.1"/>
</dbReference>
<keyword evidence="3" id="KW-0436">Ligase</keyword>
<dbReference type="PROSITE" id="PS00455">
    <property type="entry name" value="AMP_BINDING"/>
    <property type="match status" value="1"/>
</dbReference>
<evidence type="ECO:0000313" key="3">
    <source>
        <dbReference type="EMBL" id="AET66557.1"/>
    </source>
</evidence>
<dbReference type="HOGENOM" id="CLU_000022_59_7_9"/>
<dbReference type="eggNOG" id="COG0318">
    <property type="taxonomic scope" value="Bacteria"/>
</dbReference>
<name>G7WCL9_DESOD</name>
<organism evidence="3 4">
    <name type="scientific">Desulfosporosinus orientis (strain ATCC 19365 / DSM 765 / NCIMB 8382 / VKM B-1628 / Singapore I)</name>
    <name type="common">Desulfotomaculum orientis</name>
    <dbReference type="NCBI Taxonomy" id="768706"/>
    <lineage>
        <taxon>Bacteria</taxon>
        <taxon>Bacillati</taxon>
        <taxon>Bacillota</taxon>
        <taxon>Clostridia</taxon>
        <taxon>Eubacteriales</taxon>
        <taxon>Desulfitobacteriaceae</taxon>
        <taxon>Desulfosporosinus</taxon>
    </lineage>
</organism>
<protein>
    <submittedName>
        <fullName evidence="3">Acyl-CoA synthetase (AMP-forming)/AMP-acid ligase II</fullName>
    </submittedName>
</protein>
<sequence>MDRQRCGYWPSDLAPELNYKRGLKPLHEYLRDNARQNPEKAAIIWYGREISYGELNDLSDRFATALSDLGVRKGEPVVLFLSNSPQYFIAHYGIQKIGAAVCPCSPLFKEWELEYQLNDLGAKVIVASDSLYPIIAEVKPKTKLEHIVLTNYGDFLPPAPGIKVPEEILGSKQLIQGTYDMLSLMNAVEGPFLGQEVELEDIALIIYTSGTTGKPKGAMLSYKSALFKAAAVAQSSSVLEKDVLLTVVPLYHIAGMLLGLNCPIYANATVVLLQRFDPVAVLEGIANYRCTWWYSIVPMNLSVMQVPNAGEYDLSSLETTRATSFGIALTPEIGKQWTEFTKGCSLFEGAYGLSETHTADTFMPAGAVKWGTQGIANYETRIRILDTETGREKEPGEMGEIVISSPGVFKGYWQKPLETEQTLREGWVYTGDMGRLDKDHYLIFDGRFKEMIKVSGYSVFPEEVESMLIRHQGIAQAAVLGVSDGQKGEVVKAFVVLKPDPDPSITAENLIAWAREKMAHYKVPRYIEFRESLPVTGAGKILRRLLKEESS</sequence>
<proteinExistence type="predicted"/>
<dbReference type="InterPro" id="IPR020845">
    <property type="entry name" value="AMP-binding_CS"/>
</dbReference>
<dbReference type="PATRIC" id="fig|768706.3.peg.850"/>
<dbReference type="Gene3D" id="3.40.50.12780">
    <property type="entry name" value="N-terminal domain of ligase-like"/>
    <property type="match status" value="1"/>
</dbReference>
<dbReference type="AlphaFoldDB" id="G7WCL9"/>
<dbReference type="PRINTS" id="PR00154">
    <property type="entry name" value="AMPBINDING"/>
</dbReference>
<gene>
    <name evidence="3" type="ordered locus">Desor_0877</name>
</gene>
<evidence type="ECO:0000313" key="4">
    <source>
        <dbReference type="Proteomes" id="UP000006346"/>
    </source>
</evidence>
<dbReference type="GO" id="GO:0016878">
    <property type="term" value="F:acid-thiol ligase activity"/>
    <property type="evidence" value="ECO:0007669"/>
    <property type="project" value="UniProtKB-ARBA"/>
</dbReference>
<reference evidence="3 4" key="2">
    <citation type="journal article" date="2012" name="J. Bacteriol.">
        <title>Complete genome sequences of Desulfosporosinus orientis DSM765T, Desulfosporosinus youngiae DSM17734T, Desulfosporosinus meridiei DSM13257T, and Desulfosporosinus acidiphilus DSM22704T.</title>
        <authorList>
            <person name="Pester M."/>
            <person name="Brambilla E."/>
            <person name="Alazard D."/>
            <person name="Rattei T."/>
            <person name="Weinmaier T."/>
            <person name="Han J."/>
            <person name="Lucas S."/>
            <person name="Lapidus A."/>
            <person name="Cheng J.F."/>
            <person name="Goodwin L."/>
            <person name="Pitluck S."/>
            <person name="Peters L."/>
            <person name="Ovchinnikova G."/>
            <person name="Teshima H."/>
            <person name="Detter J.C."/>
            <person name="Han C.S."/>
            <person name="Tapia R."/>
            <person name="Land M.L."/>
            <person name="Hauser L."/>
            <person name="Kyrpides N.C."/>
            <person name="Ivanova N.N."/>
            <person name="Pagani I."/>
            <person name="Huntmann M."/>
            <person name="Wei C.L."/>
            <person name="Davenport K.W."/>
            <person name="Daligault H."/>
            <person name="Chain P.S."/>
            <person name="Chen A."/>
            <person name="Mavromatis K."/>
            <person name="Markowitz V."/>
            <person name="Szeto E."/>
            <person name="Mikhailova N."/>
            <person name="Pati A."/>
            <person name="Wagner M."/>
            <person name="Woyke T."/>
            <person name="Ollivier B."/>
            <person name="Klenk H.P."/>
            <person name="Spring S."/>
            <person name="Loy A."/>
        </authorList>
    </citation>
    <scope>NUCLEOTIDE SEQUENCE [LARGE SCALE GENOMIC DNA]</scope>
    <source>
        <strain evidence="4">ATCC 19365 / DSM 765 / NCIMB 8382 / VKM B-1628</strain>
    </source>
</reference>
<dbReference type="EMBL" id="CP003108">
    <property type="protein sequence ID" value="AET66557.1"/>
    <property type="molecule type" value="Genomic_DNA"/>
</dbReference>
<dbReference type="Pfam" id="PF00501">
    <property type="entry name" value="AMP-binding"/>
    <property type="match status" value="1"/>
</dbReference>
<dbReference type="Pfam" id="PF13193">
    <property type="entry name" value="AMP-binding_C"/>
    <property type="match status" value="1"/>
</dbReference>
<dbReference type="InterPro" id="IPR050237">
    <property type="entry name" value="ATP-dep_AMP-bd_enzyme"/>
</dbReference>
<dbReference type="Gene3D" id="3.30.300.30">
    <property type="match status" value="1"/>
</dbReference>
<dbReference type="OrthoDB" id="9778383at2"/>
<accession>G7WCL9</accession>